<dbReference type="Proteomes" id="UP000008084">
    <property type="component" value="Chromosome"/>
</dbReference>
<proteinExistence type="predicted"/>
<evidence type="ECO:0000313" key="1">
    <source>
        <dbReference type="EMBL" id="CBY25830.1"/>
    </source>
</evidence>
<name>A0A0H3NL40_YERE1</name>
<dbReference type="KEGG" id="yey:Y11_23511"/>
<organism evidence="1 2">
    <name type="scientific">Yersinia enterocolitica subsp. palearctica serotype O:3 (strain DSM 13030 / CIP 106945 / Y11)</name>
    <dbReference type="NCBI Taxonomy" id="930944"/>
    <lineage>
        <taxon>Bacteria</taxon>
        <taxon>Pseudomonadati</taxon>
        <taxon>Pseudomonadota</taxon>
        <taxon>Gammaproteobacteria</taxon>
        <taxon>Enterobacterales</taxon>
        <taxon>Yersiniaceae</taxon>
        <taxon>Yersinia</taxon>
    </lineage>
</organism>
<dbReference type="HOGENOM" id="CLU_3207194_0_0_6"/>
<accession>A0A0H3NL40</accession>
<dbReference type="AlphaFoldDB" id="A0A0H3NL40"/>
<gene>
    <name evidence="1" type="ordered locus">Y11_23511</name>
</gene>
<sequence>MLANELKNKKSINQADETVYYDEKIIVPTLSSDFRMKREQLIAFI</sequence>
<dbReference type="PATRIC" id="fig|930944.6.peg.2335"/>
<protein>
    <submittedName>
        <fullName evidence="1">Uncharacterized protein</fullName>
    </submittedName>
</protein>
<reference evidence="1 2" key="1">
    <citation type="journal article" date="2011" name="J. Bacteriol.">
        <title>Complete genome sequence of Yersinia enterocolitica subsp. palearctica serogroup O:3.</title>
        <authorList>
            <person name="Batzilla J."/>
            <person name="Hoper D."/>
            <person name="Antonenka U."/>
            <person name="Heesemann J."/>
            <person name="Rakin A."/>
        </authorList>
    </citation>
    <scope>NUCLEOTIDE SEQUENCE [LARGE SCALE GENOMIC DNA]</scope>
    <source>
        <strain evidence="2">DSM 13030 / CIP 106945 / Y11</strain>
    </source>
</reference>
<evidence type="ECO:0000313" key="2">
    <source>
        <dbReference type="Proteomes" id="UP000008084"/>
    </source>
</evidence>
<dbReference type="EMBL" id="FR729477">
    <property type="protein sequence ID" value="CBY25830.1"/>
    <property type="molecule type" value="Genomic_DNA"/>
</dbReference>